<dbReference type="RefSeq" id="XP_005783492.1">
    <property type="nucleotide sequence ID" value="XM_005783435.1"/>
</dbReference>
<dbReference type="HOGENOM" id="CLU_1392504_0_0_1"/>
<dbReference type="KEGG" id="ehx:EMIHUDRAFT_434369"/>
<dbReference type="GeneID" id="17276336"/>
<dbReference type="PaxDb" id="2903-EOD31063"/>
<reference evidence="3" key="1">
    <citation type="journal article" date="2013" name="Nature">
        <title>Pan genome of the phytoplankton Emiliania underpins its global distribution.</title>
        <authorList>
            <person name="Read B.A."/>
            <person name="Kegel J."/>
            <person name="Klute M.J."/>
            <person name="Kuo A."/>
            <person name="Lefebvre S.C."/>
            <person name="Maumus F."/>
            <person name="Mayer C."/>
            <person name="Miller J."/>
            <person name="Monier A."/>
            <person name="Salamov A."/>
            <person name="Young J."/>
            <person name="Aguilar M."/>
            <person name="Claverie J.M."/>
            <person name="Frickenhaus S."/>
            <person name="Gonzalez K."/>
            <person name="Herman E.K."/>
            <person name="Lin Y.C."/>
            <person name="Napier J."/>
            <person name="Ogata H."/>
            <person name="Sarno A.F."/>
            <person name="Shmutz J."/>
            <person name="Schroeder D."/>
            <person name="de Vargas C."/>
            <person name="Verret F."/>
            <person name="von Dassow P."/>
            <person name="Valentin K."/>
            <person name="Van de Peer Y."/>
            <person name="Wheeler G."/>
            <person name="Dacks J.B."/>
            <person name="Delwiche C.F."/>
            <person name="Dyhrman S.T."/>
            <person name="Glockner G."/>
            <person name="John U."/>
            <person name="Richards T."/>
            <person name="Worden A.Z."/>
            <person name="Zhang X."/>
            <person name="Grigoriev I.V."/>
            <person name="Allen A.E."/>
            <person name="Bidle K."/>
            <person name="Borodovsky M."/>
            <person name="Bowler C."/>
            <person name="Brownlee C."/>
            <person name="Cock J.M."/>
            <person name="Elias M."/>
            <person name="Gladyshev V.N."/>
            <person name="Groth M."/>
            <person name="Guda C."/>
            <person name="Hadaegh A."/>
            <person name="Iglesias-Rodriguez M.D."/>
            <person name="Jenkins J."/>
            <person name="Jones B.M."/>
            <person name="Lawson T."/>
            <person name="Leese F."/>
            <person name="Lindquist E."/>
            <person name="Lobanov A."/>
            <person name="Lomsadze A."/>
            <person name="Malik S.B."/>
            <person name="Marsh M.E."/>
            <person name="Mackinder L."/>
            <person name="Mock T."/>
            <person name="Mueller-Roeber B."/>
            <person name="Pagarete A."/>
            <person name="Parker M."/>
            <person name="Probert I."/>
            <person name="Quesneville H."/>
            <person name="Raines C."/>
            <person name="Rensing S.A."/>
            <person name="Riano-Pachon D.M."/>
            <person name="Richier S."/>
            <person name="Rokitta S."/>
            <person name="Shiraiwa Y."/>
            <person name="Soanes D.M."/>
            <person name="van der Giezen M."/>
            <person name="Wahlund T.M."/>
            <person name="Williams B."/>
            <person name="Wilson W."/>
            <person name="Wolfe G."/>
            <person name="Wurch L.L."/>
        </authorList>
    </citation>
    <scope>NUCLEOTIDE SEQUENCE</scope>
</reference>
<sequence length="196" mass="20552">MDIVRRPVPDNQEIFVAPRGEAGERPEAARQPATIVGIFEQSVSPCSSISWSSLRRWRRSQRSPTSTSSRFSGGTSATQRRTRLRSRDGSCPWHADALPPLAGEATVLPDKVRTEGGAGVSATAAVFGACDAEVVVVRLPGCDTDVVFSLHGRVAAGGAEAPPLAELVATLEVVEWGLFGGEGEDEEGGGGRLLGS</sequence>
<feature type="compositionally biased region" description="Low complexity" evidence="1">
    <location>
        <begin position="62"/>
        <end position="78"/>
    </location>
</feature>
<dbReference type="Gene3D" id="3.40.1000.10">
    <property type="entry name" value="Mog1/PsbP, alpha/beta/alpha sandwich"/>
    <property type="match status" value="1"/>
</dbReference>
<reference evidence="2" key="2">
    <citation type="submission" date="2024-10" db="UniProtKB">
        <authorList>
            <consortium name="EnsemblProtists"/>
        </authorList>
    </citation>
    <scope>IDENTIFICATION</scope>
</reference>
<feature type="region of interest" description="Disordered" evidence="1">
    <location>
        <begin position="57"/>
        <end position="90"/>
    </location>
</feature>
<name>A0A0D3K5M8_EMIH1</name>
<evidence type="ECO:0000313" key="2">
    <source>
        <dbReference type="EnsemblProtists" id="EOD31063"/>
    </source>
</evidence>
<proteinExistence type="predicted"/>
<keyword evidence="3" id="KW-1185">Reference proteome</keyword>
<dbReference type="EnsemblProtists" id="EOD31063">
    <property type="protein sequence ID" value="EOD31063"/>
    <property type="gene ID" value="EMIHUDRAFT_434369"/>
</dbReference>
<accession>A0A0D3K5M8</accession>
<dbReference type="Proteomes" id="UP000013827">
    <property type="component" value="Unassembled WGS sequence"/>
</dbReference>
<dbReference type="AlphaFoldDB" id="A0A0D3K5M8"/>
<protein>
    <submittedName>
        <fullName evidence="2">Uncharacterized protein</fullName>
    </submittedName>
</protein>
<evidence type="ECO:0000256" key="1">
    <source>
        <dbReference type="SAM" id="MobiDB-lite"/>
    </source>
</evidence>
<evidence type="ECO:0000313" key="3">
    <source>
        <dbReference type="Proteomes" id="UP000013827"/>
    </source>
</evidence>
<organism evidence="2 3">
    <name type="scientific">Emiliania huxleyi (strain CCMP1516)</name>
    <dbReference type="NCBI Taxonomy" id="280463"/>
    <lineage>
        <taxon>Eukaryota</taxon>
        <taxon>Haptista</taxon>
        <taxon>Haptophyta</taxon>
        <taxon>Prymnesiophyceae</taxon>
        <taxon>Isochrysidales</taxon>
        <taxon>Noelaerhabdaceae</taxon>
        <taxon>Emiliania</taxon>
    </lineage>
</organism>